<protein>
    <submittedName>
        <fullName evidence="1">Uncharacterized protein</fullName>
    </submittedName>
</protein>
<gene>
    <name evidence="1" type="ORF">DSLASN_26050</name>
</gene>
<dbReference type="Proteomes" id="UP001320148">
    <property type="component" value="Chromosome"/>
</dbReference>
<name>A0ABM7PIH5_9BACT</name>
<accession>A0ABM7PIH5</accession>
<reference evidence="1 2" key="1">
    <citation type="submission" date="2021-02" db="EMBL/GenBank/DDBJ databases">
        <title>Complete genome of Desulfoluna sp. strain ASN36.</title>
        <authorList>
            <person name="Takahashi A."/>
            <person name="Kojima H."/>
            <person name="Fukui M."/>
        </authorList>
    </citation>
    <scope>NUCLEOTIDE SEQUENCE [LARGE SCALE GENOMIC DNA]</scope>
    <source>
        <strain evidence="1 2">ASN36</strain>
    </source>
</reference>
<proteinExistence type="predicted"/>
<evidence type="ECO:0000313" key="1">
    <source>
        <dbReference type="EMBL" id="BCS96973.1"/>
    </source>
</evidence>
<keyword evidence="2" id="KW-1185">Reference proteome</keyword>
<dbReference type="EMBL" id="AP024488">
    <property type="protein sequence ID" value="BCS96973.1"/>
    <property type="molecule type" value="Genomic_DNA"/>
</dbReference>
<evidence type="ECO:0000313" key="2">
    <source>
        <dbReference type="Proteomes" id="UP001320148"/>
    </source>
</evidence>
<organism evidence="1 2">
    <name type="scientific">Desulfoluna limicola</name>
    <dbReference type="NCBI Taxonomy" id="2810562"/>
    <lineage>
        <taxon>Bacteria</taxon>
        <taxon>Pseudomonadati</taxon>
        <taxon>Thermodesulfobacteriota</taxon>
        <taxon>Desulfobacteria</taxon>
        <taxon>Desulfobacterales</taxon>
        <taxon>Desulfolunaceae</taxon>
        <taxon>Desulfoluna</taxon>
    </lineage>
</organism>
<sequence length="91" mass="10256">MSFVEAGFVYGVDGRWLPRRLLNLGWVEGRWGPISTIKHLDLQTKDRYRVYVLQGCVNISASPLSFPGGAMERVCFKTAIGILDAEVRKEL</sequence>